<dbReference type="Pfam" id="PF17976">
    <property type="entry name" value="zf-RING_12"/>
    <property type="match status" value="1"/>
</dbReference>
<dbReference type="PROSITE" id="PS50053">
    <property type="entry name" value="UBIQUITIN_2"/>
    <property type="match status" value="1"/>
</dbReference>
<keyword evidence="5" id="KW-0597">Phosphoprotein</keyword>
<proteinExistence type="inferred from homology"/>
<reference evidence="19" key="2">
    <citation type="submission" date="2025-08" db="UniProtKB">
        <authorList>
            <consortium name="Ensembl"/>
        </authorList>
    </citation>
    <scope>IDENTIFICATION</scope>
</reference>
<comment type="similarity">
    <text evidence="15">Belongs to the RBR family. Parkin subfamily.</text>
</comment>
<keyword evidence="4" id="KW-0963">Cytoplasm</keyword>
<dbReference type="InterPro" id="IPR041170">
    <property type="entry name" value="Znf-RING_14"/>
</dbReference>
<dbReference type="AlphaFoldDB" id="A0AAY5KG86"/>
<dbReference type="GO" id="GO:0008270">
    <property type="term" value="F:zinc ion binding"/>
    <property type="evidence" value="ECO:0007669"/>
    <property type="project" value="UniProtKB-KW"/>
</dbReference>
<evidence type="ECO:0000256" key="4">
    <source>
        <dbReference type="ARBA" id="ARBA00022490"/>
    </source>
</evidence>
<dbReference type="GO" id="GO:0005739">
    <property type="term" value="C:mitochondrion"/>
    <property type="evidence" value="ECO:0007669"/>
    <property type="project" value="UniProtKB-SubCell"/>
</dbReference>
<dbReference type="GO" id="GO:0005829">
    <property type="term" value="C:cytosol"/>
    <property type="evidence" value="ECO:0007669"/>
    <property type="project" value="UniProtKB-SubCell"/>
</dbReference>
<evidence type="ECO:0000256" key="12">
    <source>
        <dbReference type="ARBA" id="ARBA00022843"/>
    </source>
</evidence>
<dbReference type="CDD" id="cd21382">
    <property type="entry name" value="RING0_parkin"/>
    <property type="match status" value="1"/>
</dbReference>
<dbReference type="Gene3D" id="2.20.25.20">
    <property type="match status" value="1"/>
</dbReference>
<dbReference type="FunFam" id="2.20.25.20:FF:000008">
    <property type="entry name" value="E3 ubiquitin-protein ligase parkin"/>
    <property type="match status" value="1"/>
</dbReference>
<keyword evidence="14" id="KW-0496">Mitochondrion</keyword>
<dbReference type="CDD" id="cd01798">
    <property type="entry name" value="Ubl_parkin"/>
    <property type="match status" value="1"/>
</dbReference>
<evidence type="ECO:0000256" key="14">
    <source>
        <dbReference type="ARBA" id="ARBA00023128"/>
    </source>
</evidence>
<reference evidence="19 20" key="1">
    <citation type="submission" date="2020-02" db="EMBL/GenBank/DDBJ databases">
        <title>Esox lucius (northern pike) genome, fEsoLuc1, primary haplotype.</title>
        <authorList>
            <person name="Myers G."/>
            <person name="Karagic N."/>
            <person name="Meyer A."/>
            <person name="Pippel M."/>
            <person name="Reichard M."/>
            <person name="Winkler S."/>
            <person name="Tracey A."/>
            <person name="Sims Y."/>
            <person name="Howe K."/>
            <person name="Rhie A."/>
            <person name="Formenti G."/>
            <person name="Durbin R."/>
            <person name="Fedrigo O."/>
            <person name="Jarvis E.D."/>
        </authorList>
    </citation>
    <scope>NUCLEOTIDE SEQUENCE [LARGE SCALE GENOMIC DNA]</scope>
</reference>
<comment type="pathway">
    <text evidence="3">Protein modification; protein ubiquitination.</text>
</comment>
<dbReference type="Ensembl" id="ENSELUT00000099051.1">
    <property type="protein sequence ID" value="ENSELUP00000087766.1"/>
    <property type="gene ID" value="ENSELUG00000016662.3"/>
</dbReference>
<dbReference type="SMART" id="SM00647">
    <property type="entry name" value="IBR"/>
    <property type="match status" value="1"/>
</dbReference>
<keyword evidence="10" id="KW-0833">Ubl conjugation pathway</keyword>
<keyword evidence="7" id="KW-0479">Metal-binding</keyword>
<keyword evidence="8" id="KW-0677">Repeat</keyword>
<keyword evidence="11" id="KW-0862">Zinc</keyword>
<evidence type="ECO:0000259" key="17">
    <source>
        <dbReference type="PROSITE" id="PS50053"/>
    </source>
</evidence>
<evidence type="ECO:0000259" key="18">
    <source>
        <dbReference type="PROSITE" id="PS51873"/>
    </source>
</evidence>
<dbReference type="PRINTS" id="PR01475">
    <property type="entry name" value="PARKIN"/>
</dbReference>
<evidence type="ECO:0000256" key="13">
    <source>
        <dbReference type="ARBA" id="ARBA00023006"/>
    </source>
</evidence>
<evidence type="ECO:0000256" key="6">
    <source>
        <dbReference type="ARBA" id="ARBA00022679"/>
    </source>
</evidence>
<dbReference type="GO" id="GO:0006914">
    <property type="term" value="P:autophagy"/>
    <property type="evidence" value="ECO:0007669"/>
    <property type="project" value="UniProtKB-KW"/>
</dbReference>
<dbReference type="GeneTree" id="ENSGT00390000011034"/>
<accession>A0AAY5KG86</accession>
<keyword evidence="20" id="KW-1185">Reference proteome</keyword>
<dbReference type="FunFam" id="3.10.20.90:FF:000142">
    <property type="entry name" value="E3 ubiquitin-protein ligase parkin"/>
    <property type="match status" value="1"/>
</dbReference>
<evidence type="ECO:0000256" key="3">
    <source>
        <dbReference type="ARBA" id="ARBA00004906"/>
    </source>
</evidence>
<dbReference type="InterPro" id="IPR002867">
    <property type="entry name" value="IBR_dom"/>
</dbReference>
<reference evidence="19" key="3">
    <citation type="submission" date="2025-09" db="UniProtKB">
        <authorList>
            <consortium name="Ensembl"/>
        </authorList>
    </citation>
    <scope>IDENTIFICATION</scope>
</reference>
<evidence type="ECO:0000313" key="19">
    <source>
        <dbReference type="Ensembl" id="ENSELUP00000087766.1"/>
    </source>
</evidence>
<dbReference type="InterPro" id="IPR047534">
    <property type="entry name" value="BRcat_RBR_parkin"/>
</dbReference>
<dbReference type="Pfam" id="PF17978">
    <property type="entry name" value="zf-RING_14"/>
    <property type="match status" value="1"/>
</dbReference>
<dbReference type="CDD" id="cd16627">
    <property type="entry name" value="RING-HC_RBR_parkin"/>
    <property type="match status" value="1"/>
</dbReference>
<evidence type="ECO:0000256" key="11">
    <source>
        <dbReference type="ARBA" id="ARBA00022833"/>
    </source>
</evidence>
<sequence>MSSPLSAHLSFMPVCFLSVCPSPPFSAVVLCSLSSLSHFLSLLSSWTSDPSTLLQLVCFLHLLTLGRLFLYVSLSNVVSFSPYRSVSFCLSVSPSFSPCFSLPFCLPVCLSVYPSLLLPVVSVSLHCGLRLTSPASPPLAVCLSVYVRFNSSHGFPVELEEGASVATLKEMVGRLQGVLPEQLRVIFAGRELRSDSTLQGCDLPEQSTVHVVLPSSTSARRSDLVLQHRLGRAVDSLTGLDLTASRLTATSTGLAVVLETEDEQRPREEPGSTVPRPHSNFYVYCKSVCRSIQPGKLRVRCGACKQGTLTLSRGPSCWDDVLLPERIHGVCQSEACLGRVAEFYLKCAAHPTTDDDTSVALDLIMPNIRSVPCIACTDVTSPVLVFQCLDRHVVCLDCFHLYCVTRLNERQFVHHPDIGYSLPCAACCPNSLIKELHHFRALGEEQYERYQRYAAEECLLQMGGVLCPAPGCGAGLLPEENRRMIHCLLNNTLGCGFVFCRDCKEGFHEGACHARSAPVSGGVLQGYVVDEEAAHQSRWEQASQETINETTRPCPKCKVPVEKSGKTSCFPTPLSLAVCFPIPFPMRTLSSISTFFPVMPFRFPSPRAAVRGGSDTL</sequence>
<organism evidence="19 20">
    <name type="scientific">Esox lucius</name>
    <name type="common">Northern pike</name>
    <dbReference type="NCBI Taxonomy" id="8010"/>
    <lineage>
        <taxon>Eukaryota</taxon>
        <taxon>Metazoa</taxon>
        <taxon>Chordata</taxon>
        <taxon>Craniata</taxon>
        <taxon>Vertebrata</taxon>
        <taxon>Euteleostomi</taxon>
        <taxon>Actinopterygii</taxon>
        <taxon>Neopterygii</taxon>
        <taxon>Teleostei</taxon>
        <taxon>Protacanthopterygii</taxon>
        <taxon>Esociformes</taxon>
        <taxon>Esocidae</taxon>
        <taxon>Esox</taxon>
    </lineage>
</organism>
<dbReference type="InterPro" id="IPR047535">
    <property type="entry name" value="RING-HC_RBR_parkin"/>
</dbReference>
<dbReference type="Proteomes" id="UP000265140">
    <property type="component" value="Chromosome 6"/>
</dbReference>
<name>A0AAY5KG86_ESOLU</name>
<dbReference type="SUPFAM" id="SSF54236">
    <property type="entry name" value="Ubiquitin-like"/>
    <property type="match status" value="1"/>
</dbReference>
<dbReference type="InterPro" id="IPR003977">
    <property type="entry name" value="Parkin"/>
</dbReference>
<evidence type="ECO:0000256" key="8">
    <source>
        <dbReference type="ARBA" id="ARBA00022737"/>
    </source>
</evidence>
<dbReference type="Gene3D" id="3.10.20.90">
    <property type="entry name" value="Phosphatidylinositol 3-kinase Catalytic Subunit, Chain A, domain 1"/>
    <property type="match status" value="1"/>
</dbReference>
<evidence type="ECO:0000256" key="7">
    <source>
        <dbReference type="ARBA" id="ARBA00022723"/>
    </source>
</evidence>
<keyword evidence="12" id="KW-0832">Ubl conjugation</keyword>
<evidence type="ECO:0000256" key="9">
    <source>
        <dbReference type="ARBA" id="ARBA00022771"/>
    </source>
</evidence>
<dbReference type="Pfam" id="PF00240">
    <property type="entry name" value="ubiquitin"/>
    <property type="match status" value="1"/>
</dbReference>
<keyword evidence="9" id="KW-0863">Zinc-finger</keyword>
<dbReference type="GeneID" id="105025493"/>
<dbReference type="InterPro" id="IPR015496">
    <property type="entry name" value="Ubiquilin"/>
</dbReference>
<evidence type="ECO:0000256" key="2">
    <source>
        <dbReference type="ARBA" id="ARBA00004514"/>
    </source>
</evidence>
<keyword evidence="6" id="KW-0808">Transferase</keyword>
<evidence type="ECO:0000313" key="20">
    <source>
        <dbReference type="Proteomes" id="UP000265140"/>
    </source>
</evidence>
<dbReference type="PROSITE" id="PS51873">
    <property type="entry name" value="TRIAD"/>
    <property type="match status" value="1"/>
</dbReference>
<evidence type="ECO:0000256" key="10">
    <source>
        <dbReference type="ARBA" id="ARBA00022786"/>
    </source>
</evidence>
<dbReference type="SMART" id="SM00213">
    <property type="entry name" value="UBQ"/>
    <property type="match status" value="1"/>
</dbReference>
<comment type="subcellular location">
    <subcellularLocation>
        <location evidence="2">Cytoplasm</location>
        <location evidence="2">Cytosol</location>
    </subcellularLocation>
    <subcellularLocation>
        <location evidence="1">Mitochondrion</location>
    </subcellularLocation>
</comment>
<feature type="domain" description="RING-type" evidence="18">
    <location>
        <begin position="369"/>
        <end position="569"/>
    </location>
</feature>
<dbReference type="PANTHER" id="PTHR10677">
    <property type="entry name" value="UBIQUILIN"/>
    <property type="match status" value="1"/>
</dbReference>
<dbReference type="CDD" id="cd20340">
    <property type="entry name" value="BRcat_RBR_parkin"/>
    <property type="match status" value="1"/>
</dbReference>
<dbReference type="GO" id="GO:0009893">
    <property type="term" value="P:positive regulation of metabolic process"/>
    <property type="evidence" value="ECO:0007669"/>
    <property type="project" value="UniProtKB-ARBA"/>
</dbReference>
<keyword evidence="13" id="KW-0072">Autophagy</keyword>
<evidence type="ECO:0000256" key="15">
    <source>
        <dbReference type="ARBA" id="ARBA00029442"/>
    </source>
</evidence>
<dbReference type="InterPro" id="IPR041565">
    <property type="entry name" value="Parkin_Znf-RING"/>
</dbReference>
<evidence type="ECO:0000256" key="1">
    <source>
        <dbReference type="ARBA" id="ARBA00004173"/>
    </source>
</evidence>
<protein>
    <recommendedName>
        <fullName evidence="16">E3 ubiquitin-protein ligase parkin</fullName>
    </recommendedName>
</protein>
<dbReference type="GO" id="GO:0006511">
    <property type="term" value="P:ubiquitin-dependent protein catabolic process"/>
    <property type="evidence" value="ECO:0007669"/>
    <property type="project" value="TreeGrafter"/>
</dbReference>
<dbReference type="InterPro" id="IPR044066">
    <property type="entry name" value="TRIAD_supradom"/>
</dbReference>
<dbReference type="InterPro" id="IPR000626">
    <property type="entry name" value="Ubiquitin-like_dom"/>
</dbReference>
<dbReference type="GO" id="GO:0031593">
    <property type="term" value="F:polyubiquitin modification-dependent protein binding"/>
    <property type="evidence" value="ECO:0007669"/>
    <property type="project" value="TreeGrafter"/>
</dbReference>
<dbReference type="GO" id="GO:0004842">
    <property type="term" value="F:ubiquitin-protein transferase activity"/>
    <property type="evidence" value="ECO:0007669"/>
    <property type="project" value="InterPro"/>
</dbReference>
<feature type="domain" description="Ubiquitin-like" evidence="17">
    <location>
        <begin position="143"/>
        <end position="218"/>
    </location>
</feature>
<dbReference type="InterPro" id="IPR029071">
    <property type="entry name" value="Ubiquitin-like_domsf"/>
</dbReference>
<evidence type="ECO:0000256" key="16">
    <source>
        <dbReference type="ARBA" id="ARBA00029536"/>
    </source>
</evidence>
<dbReference type="RefSeq" id="XP_019903007.2">
    <property type="nucleotide sequence ID" value="XM_020047448.3"/>
</dbReference>
<dbReference type="CTD" id="5071"/>
<evidence type="ECO:0000256" key="5">
    <source>
        <dbReference type="ARBA" id="ARBA00022553"/>
    </source>
</evidence>
<dbReference type="PANTHER" id="PTHR10677:SF40">
    <property type="entry name" value="UBIQUITIN-LIKE DOMAIN-CONTAINING PROTEIN"/>
    <property type="match status" value="1"/>
</dbReference>